<dbReference type="EMBL" id="CAJOBD010000509">
    <property type="protein sequence ID" value="CAF3680507.1"/>
    <property type="molecule type" value="Genomic_DNA"/>
</dbReference>
<feature type="compositionally biased region" description="Basic and acidic residues" evidence="1">
    <location>
        <begin position="170"/>
        <end position="181"/>
    </location>
</feature>
<accession>A0A818T5U6</accession>
<sequence length="709" mass="80548">MSKVFEIFKILFYSTTQNTNTNRWARNSSNVEPLKPCRDGFDCIPQHNGNAEHNARYSHPCQWLDLCRDINENEHSRHYTHPIDAIDVCQYGTANCTKLGDPEHRRTYRHVGLPYLLVPCKYGSRCEDRSTEHLKKFKHPPDFYQETNFNTASNVSNTKQECRYGANCRDQSDPTHRDRFQHPTKTSSLFVPATTSSQSSNTNSNTARSSRFHNIRGDDDDIEREHNIGGAMNSGRSSIQDQTTIKNTHQDTVSSFSNTKQECRYGANCRDQSDPTHRDRFQHPTKTSSLFVPATSGSQSSNTNSDASRSFRIHTDHNDDDTQKPYRTGGTMNSGRSNKHDQPTIQNIHQDTVSSFSNTKQECRYGANCRDQSDPTHRVRFQHPTKTSSLFVPAATGSQLSNMDFATSRSSHIHTNHGNDDMHKAYSIGGAIALERLSQQDQKSIKTMREDAIIVVPGTYDHIDQVLTKLNIKFTLVQQHELINYPLRTYQTVYINCASQFPIEAAHRLRDLVEKGLHLITTDWALRNVLQVAFPEFVRHNGHGTRDEVVGIEVADPNHPFVNGFVLAAQHAEPQWWLESASHLIEIVDKERVKVLIRSQALKDKYHSDAVIVTFDCGQGNVTHMISHFYLQRSETANARHKMPAQQYAQDIKASDNITKLITKDGQNLNYAQIQSSSTSAQFVYNLISNRLNSTNKSTSSTNSRKDFQ</sequence>
<reference evidence="2" key="1">
    <citation type="submission" date="2021-02" db="EMBL/GenBank/DDBJ databases">
        <authorList>
            <person name="Nowell W R."/>
        </authorList>
    </citation>
    <scope>NUCLEOTIDE SEQUENCE</scope>
</reference>
<organism evidence="2 3">
    <name type="scientific">Rotaria sordida</name>
    <dbReference type="NCBI Taxonomy" id="392033"/>
    <lineage>
        <taxon>Eukaryota</taxon>
        <taxon>Metazoa</taxon>
        <taxon>Spiralia</taxon>
        <taxon>Gnathifera</taxon>
        <taxon>Rotifera</taxon>
        <taxon>Eurotatoria</taxon>
        <taxon>Bdelloidea</taxon>
        <taxon>Philodinida</taxon>
        <taxon>Philodinidae</taxon>
        <taxon>Rotaria</taxon>
    </lineage>
</organism>
<evidence type="ECO:0000313" key="2">
    <source>
        <dbReference type="EMBL" id="CAF3680507.1"/>
    </source>
</evidence>
<feature type="compositionally biased region" description="Polar residues" evidence="1">
    <location>
        <begin position="284"/>
        <end position="308"/>
    </location>
</feature>
<gene>
    <name evidence="2" type="ORF">JBS370_LOCUS8167</name>
</gene>
<evidence type="ECO:0000256" key="1">
    <source>
        <dbReference type="SAM" id="MobiDB-lite"/>
    </source>
</evidence>
<evidence type="ECO:0000313" key="3">
    <source>
        <dbReference type="Proteomes" id="UP000663836"/>
    </source>
</evidence>
<dbReference type="AlphaFoldDB" id="A0A818T5U6"/>
<dbReference type="Gene3D" id="3.40.50.880">
    <property type="match status" value="1"/>
</dbReference>
<name>A0A818T5U6_9BILA</name>
<protein>
    <submittedName>
        <fullName evidence="2">Uncharacterized protein</fullName>
    </submittedName>
</protein>
<comment type="caution">
    <text evidence="2">The sequence shown here is derived from an EMBL/GenBank/DDBJ whole genome shotgun (WGS) entry which is preliminary data.</text>
</comment>
<feature type="compositionally biased region" description="Basic and acidic residues" evidence="1">
    <location>
        <begin position="313"/>
        <end position="324"/>
    </location>
</feature>
<dbReference type="InterPro" id="IPR029062">
    <property type="entry name" value="Class_I_gatase-like"/>
</dbReference>
<feature type="compositionally biased region" description="Low complexity" evidence="1">
    <location>
        <begin position="193"/>
        <end position="209"/>
    </location>
</feature>
<feature type="region of interest" description="Disordered" evidence="1">
    <location>
        <begin position="166"/>
        <end position="343"/>
    </location>
</feature>
<feature type="compositionally biased region" description="Polar residues" evidence="1">
    <location>
        <begin position="234"/>
        <end position="260"/>
    </location>
</feature>
<proteinExistence type="predicted"/>
<dbReference type="Proteomes" id="UP000663836">
    <property type="component" value="Unassembled WGS sequence"/>
</dbReference>
<feature type="compositionally biased region" description="Basic and acidic residues" evidence="1">
    <location>
        <begin position="271"/>
        <end position="282"/>
    </location>
</feature>